<dbReference type="InterPro" id="IPR036551">
    <property type="entry name" value="Flavin_trans-like"/>
</dbReference>
<evidence type="ECO:0000256" key="3">
    <source>
        <dbReference type="ARBA" id="ARBA00022643"/>
    </source>
</evidence>
<evidence type="ECO:0000313" key="6">
    <source>
        <dbReference type="EMBL" id="EQD51838.1"/>
    </source>
</evidence>
<evidence type="ECO:0000256" key="4">
    <source>
        <dbReference type="ARBA" id="ARBA00022679"/>
    </source>
</evidence>
<dbReference type="SUPFAM" id="SSF52507">
    <property type="entry name" value="Homo-oligomeric flavin-containing Cys decarboxylases, HFCD"/>
    <property type="match status" value="1"/>
</dbReference>
<sequence length="190" mass="19889">MNSDAPLVIGISGSSGAPIAVAALQALHAAKVSVLLVVSRGGEAVLKEEAGLRVSDLAPYVTATYDASDIAAPIASGSRPTRGMAIVPCSSNTAAHVALGLGDNLLTRAAHVHLKERRTLVIVPRETPLSTLDLRHLTTLSELGVVVLDAAPPYYLGIERLSEAAEYLAGKLLDQFGVPHHLYRGWKEGT</sequence>
<evidence type="ECO:0000259" key="5">
    <source>
        <dbReference type="Pfam" id="PF02441"/>
    </source>
</evidence>
<reference evidence="6" key="2">
    <citation type="journal article" date="2014" name="ISME J.">
        <title>Microbial stratification in low pH oxic and suboxic macroscopic growths along an acid mine drainage.</title>
        <authorList>
            <person name="Mendez-Garcia C."/>
            <person name="Mesa V."/>
            <person name="Sprenger R.R."/>
            <person name="Richter M."/>
            <person name="Diez M.S."/>
            <person name="Solano J."/>
            <person name="Bargiela R."/>
            <person name="Golyshina O.V."/>
            <person name="Manteca A."/>
            <person name="Ramos J.L."/>
            <person name="Gallego J.R."/>
            <person name="Llorente I."/>
            <person name="Martins Dos Santos V.A."/>
            <person name="Jensen O.N."/>
            <person name="Pelaez A.I."/>
            <person name="Sanchez J."/>
            <person name="Ferrer M."/>
        </authorList>
    </citation>
    <scope>NUCLEOTIDE SEQUENCE</scope>
</reference>
<organism evidence="6">
    <name type="scientific">mine drainage metagenome</name>
    <dbReference type="NCBI Taxonomy" id="410659"/>
    <lineage>
        <taxon>unclassified sequences</taxon>
        <taxon>metagenomes</taxon>
        <taxon>ecological metagenomes</taxon>
    </lineage>
</organism>
<proteinExistence type="inferred from homology"/>
<keyword evidence="1" id="KW-0637">Prenyltransferase</keyword>
<dbReference type="GO" id="GO:0004659">
    <property type="term" value="F:prenyltransferase activity"/>
    <property type="evidence" value="ECO:0007669"/>
    <property type="project" value="UniProtKB-KW"/>
</dbReference>
<reference evidence="6" key="1">
    <citation type="submission" date="2013-08" db="EMBL/GenBank/DDBJ databases">
        <authorList>
            <person name="Mendez C."/>
            <person name="Richter M."/>
            <person name="Ferrer M."/>
            <person name="Sanchez J."/>
        </authorList>
    </citation>
    <scope>NUCLEOTIDE SEQUENCE</scope>
</reference>
<dbReference type="Gene3D" id="3.40.50.1950">
    <property type="entry name" value="Flavin prenyltransferase-like"/>
    <property type="match status" value="1"/>
</dbReference>
<evidence type="ECO:0000256" key="2">
    <source>
        <dbReference type="ARBA" id="ARBA00022630"/>
    </source>
</evidence>
<keyword evidence="6" id="KW-0456">Lyase</keyword>
<dbReference type="AlphaFoldDB" id="T1A4I7"/>
<evidence type="ECO:0000256" key="1">
    <source>
        <dbReference type="ARBA" id="ARBA00022602"/>
    </source>
</evidence>
<dbReference type="InterPro" id="IPR004507">
    <property type="entry name" value="UbiX-like"/>
</dbReference>
<protein>
    <submittedName>
        <fullName evidence="6">3-octaprenyl-4-hydroxybenzoate carboxy-lyase</fullName>
    </submittedName>
</protein>
<keyword evidence="2" id="KW-0285">Flavoprotein</keyword>
<gene>
    <name evidence="6" type="ORF">B1B_10845</name>
</gene>
<dbReference type="NCBIfam" id="TIGR00421">
    <property type="entry name" value="ubiX_pad"/>
    <property type="match status" value="1"/>
</dbReference>
<dbReference type="EMBL" id="AUZY01007028">
    <property type="protein sequence ID" value="EQD51838.1"/>
    <property type="molecule type" value="Genomic_DNA"/>
</dbReference>
<dbReference type="HAMAP" id="MF_01984">
    <property type="entry name" value="ubiX_pad"/>
    <property type="match status" value="1"/>
</dbReference>
<keyword evidence="3" id="KW-0288">FMN</keyword>
<dbReference type="Pfam" id="PF02441">
    <property type="entry name" value="Flavoprotein"/>
    <property type="match status" value="1"/>
</dbReference>
<dbReference type="InterPro" id="IPR003382">
    <property type="entry name" value="Flavoprotein"/>
</dbReference>
<name>T1A4I7_9ZZZZ</name>
<comment type="caution">
    <text evidence="6">The sequence shown here is derived from an EMBL/GenBank/DDBJ whole genome shotgun (WGS) entry which is preliminary data.</text>
</comment>
<feature type="domain" description="Flavoprotein" evidence="5">
    <location>
        <begin position="7"/>
        <end position="173"/>
    </location>
</feature>
<keyword evidence="4" id="KW-0808">Transferase</keyword>
<dbReference type="GO" id="GO:0016829">
    <property type="term" value="F:lyase activity"/>
    <property type="evidence" value="ECO:0007669"/>
    <property type="project" value="UniProtKB-KW"/>
</dbReference>
<accession>T1A4I7</accession>